<dbReference type="Proteomes" id="UP000568664">
    <property type="component" value="Unassembled WGS sequence"/>
</dbReference>
<dbReference type="SMART" id="SM00267">
    <property type="entry name" value="GGDEF"/>
    <property type="match status" value="1"/>
</dbReference>
<dbReference type="AlphaFoldDB" id="A0A7Y0LCE3"/>
<sequence length="624" mass="70274">MKSRLLFLLFTLLLVANQASGYSIQEKISQISSLDPEQQQIAFQELLDDQNISVTEKFDALKFFAFNLVMGNQLSLAMEKANQAKDFAIKHGLPRAEATSNKLIGIVFYYQGEHKTALSFYEKALTYFEVNDAPIETANVLNNIGLVQKQLSRYSAAIDSYKRAVPLYLNHGSEYDAVDVRYNIAGLYLSLKRFDKAIEILNQSIAYYHEQKAYLDLARAQGDLGVAYKGAGNNVEALQNINKALDYFLQQEDSYNLAATLHNLSEVHLNMGLPLKAIAVAQRGLEYSQLSGHKNAHVGNLHALSKGHFLVEEYVKAELFIEEALELADSIDYHTSGSPLAIKALVSASRKNPSLAIKFLDEYIEHTRLRYTAELNEQLAEFEALQLNQKLELLEQKSALNNQIQAQQSMEFKFSIVAITLLGLLLLVTYKKIKDSQVKKELALQVRNRTQQLSEANKQLLELSLLDGLSGLHNRRSFERDISNLWSEYHAGNGKFLLMLVDVDHFKAINDQYGHLFGDEVIKSLASILKTNVRATDRVYRYGGEEFAILFTHHEQQAVKETFKRIQYQLEQLENIDDTSISVTISAGLTAIEEAPESINSLIAETDKRLYNAKGAGRNLLVCS</sequence>
<accession>A0A7Y0LCE3</accession>
<feature type="repeat" description="TPR" evidence="4">
    <location>
        <begin position="138"/>
        <end position="171"/>
    </location>
</feature>
<keyword evidence="4" id="KW-0802">TPR repeat</keyword>
<dbReference type="PANTHER" id="PTHR45138">
    <property type="entry name" value="REGULATORY COMPONENTS OF SENSORY TRANSDUCTION SYSTEM"/>
    <property type="match status" value="1"/>
</dbReference>
<keyword evidence="5" id="KW-0175">Coiled coil</keyword>
<evidence type="ECO:0000256" key="5">
    <source>
        <dbReference type="SAM" id="Coils"/>
    </source>
</evidence>
<dbReference type="InterPro" id="IPR011990">
    <property type="entry name" value="TPR-like_helical_dom_sf"/>
</dbReference>
<evidence type="ECO:0000313" key="8">
    <source>
        <dbReference type="EMBL" id="NMP31598.1"/>
    </source>
</evidence>
<evidence type="ECO:0000256" key="2">
    <source>
        <dbReference type="ARBA" id="ARBA00012528"/>
    </source>
</evidence>
<keyword evidence="9" id="KW-1185">Reference proteome</keyword>
<evidence type="ECO:0000259" key="7">
    <source>
        <dbReference type="PROSITE" id="PS50887"/>
    </source>
</evidence>
<comment type="cofactor">
    <cofactor evidence="1">
        <name>Mg(2+)</name>
        <dbReference type="ChEBI" id="CHEBI:18420"/>
    </cofactor>
</comment>
<feature type="domain" description="GGDEF" evidence="7">
    <location>
        <begin position="494"/>
        <end position="624"/>
    </location>
</feature>
<dbReference type="SMART" id="SM00028">
    <property type="entry name" value="TPR"/>
    <property type="match status" value="5"/>
</dbReference>
<proteinExistence type="predicted"/>
<dbReference type="InterPro" id="IPR043128">
    <property type="entry name" value="Rev_trsase/Diguanyl_cyclase"/>
</dbReference>
<dbReference type="PANTHER" id="PTHR45138:SF9">
    <property type="entry name" value="DIGUANYLATE CYCLASE DGCM-RELATED"/>
    <property type="match status" value="1"/>
</dbReference>
<dbReference type="PROSITE" id="PS50005">
    <property type="entry name" value="TPR"/>
    <property type="match status" value="1"/>
</dbReference>
<name>A0A7Y0LCE3_9GAMM</name>
<feature type="signal peptide" evidence="6">
    <location>
        <begin position="1"/>
        <end position="21"/>
    </location>
</feature>
<dbReference type="FunFam" id="3.30.70.270:FF:000001">
    <property type="entry name" value="Diguanylate cyclase domain protein"/>
    <property type="match status" value="1"/>
</dbReference>
<protein>
    <recommendedName>
        <fullName evidence="2">diguanylate cyclase</fullName>
        <ecNumber evidence="2">2.7.7.65</ecNumber>
    </recommendedName>
</protein>
<evidence type="ECO:0000313" key="9">
    <source>
        <dbReference type="Proteomes" id="UP000568664"/>
    </source>
</evidence>
<dbReference type="CDD" id="cd01949">
    <property type="entry name" value="GGDEF"/>
    <property type="match status" value="1"/>
</dbReference>
<organism evidence="8 9">
    <name type="scientific">Thalassotalea algicola</name>
    <dbReference type="NCBI Taxonomy" id="2716224"/>
    <lineage>
        <taxon>Bacteria</taxon>
        <taxon>Pseudomonadati</taxon>
        <taxon>Pseudomonadota</taxon>
        <taxon>Gammaproteobacteria</taxon>
        <taxon>Alteromonadales</taxon>
        <taxon>Colwelliaceae</taxon>
        <taxon>Thalassotalea</taxon>
    </lineage>
</organism>
<dbReference type="Pfam" id="PF00990">
    <property type="entry name" value="GGDEF"/>
    <property type="match status" value="1"/>
</dbReference>
<dbReference type="SUPFAM" id="SSF55073">
    <property type="entry name" value="Nucleotide cyclase"/>
    <property type="match status" value="1"/>
</dbReference>
<dbReference type="NCBIfam" id="TIGR00254">
    <property type="entry name" value="GGDEF"/>
    <property type="match status" value="1"/>
</dbReference>
<evidence type="ECO:0000256" key="1">
    <source>
        <dbReference type="ARBA" id="ARBA00001946"/>
    </source>
</evidence>
<feature type="coiled-coil region" evidence="5">
    <location>
        <begin position="377"/>
        <end position="410"/>
    </location>
</feature>
<dbReference type="EC" id="2.7.7.65" evidence="2"/>
<keyword evidence="6" id="KW-0732">Signal</keyword>
<gene>
    <name evidence="8" type="ORF">HII17_08490</name>
</gene>
<dbReference type="InterPro" id="IPR029787">
    <property type="entry name" value="Nucleotide_cyclase"/>
</dbReference>
<dbReference type="InterPro" id="IPR019734">
    <property type="entry name" value="TPR_rpt"/>
</dbReference>
<dbReference type="Gene3D" id="3.30.70.270">
    <property type="match status" value="1"/>
</dbReference>
<dbReference type="Pfam" id="PF13424">
    <property type="entry name" value="TPR_12"/>
    <property type="match status" value="2"/>
</dbReference>
<evidence type="ECO:0000256" key="3">
    <source>
        <dbReference type="ARBA" id="ARBA00034247"/>
    </source>
</evidence>
<evidence type="ECO:0000256" key="6">
    <source>
        <dbReference type="SAM" id="SignalP"/>
    </source>
</evidence>
<comment type="caution">
    <text evidence="8">The sequence shown here is derived from an EMBL/GenBank/DDBJ whole genome shotgun (WGS) entry which is preliminary data.</text>
</comment>
<dbReference type="GO" id="GO:0052621">
    <property type="term" value="F:diguanylate cyclase activity"/>
    <property type="evidence" value="ECO:0007669"/>
    <property type="project" value="UniProtKB-EC"/>
</dbReference>
<reference evidence="8 9" key="1">
    <citation type="submission" date="2020-04" db="EMBL/GenBank/DDBJ databases">
        <title>Thalassotalea sp. M1531, isolated from the surface of marine red alga.</title>
        <authorList>
            <person name="Pang L."/>
            <person name="Lu D.-C."/>
        </authorList>
    </citation>
    <scope>NUCLEOTIDE SEQUENCE [LARGE SCALE GENOMIC DNA]</scope>
    <source>
        <strain evidence="8 9">M1531</strain>
    </source>
</reference>
<evidence type="ECO:0000256" key="4">
    <source>
        <dbReference type="PROSITE-ProRule" id="PRU00339"/>
    </source>
</evidence>
<dbReference type="EMBL" id="JABBXH010000002">
    <property type="protein sequence ID" value="NMP31598.1"/>
    <property type="molecule type" value="Genomic_DNA"/>
</dbReference>
<dbReference type="Gene3D" id="1.25.40.10">
    <property type="entry name" value="Tetratricopeptide repeat domain"/>
    <property type="match status" value="2"/>
</dbReference>
<dbReference type="InterPro" id="IPR000160">
    <property type="entry name" value="GGDEF_dom"/>
</dbReference>
<dbReference type="InterPro" id="IPR050469">
    <property type="entry name" value="Diguanylate_Cyclase"/>
</dbReference>
<dbReference type="RefSeq" id="WP_169074900.1">
    <property type="nucleotide sequence ID" value="NZ_JABBXH010000002.1"/>
</dbReference>
<dbReference type="PROSITE" id="PS50887">
    <property type="entry name" value="GGDEF"/>
    <property type="match status" value="1"/>
</dbReference>
<comment type="catalytic activity">
    <reaction evidence="3">
        <text>2 GTP = 3',3'-c-di-GMP + 2 diphosphate</text>
        <dbReference type="Rhea" id="RHEA:24898"/>
        <dbReference type="ChEBI" id="CHEBI:33019"/>
        <dbReference type="ChEBI" id="CHEBI:37565"/>
        <dbReference type="ChEBI" id="CHEBI:58805"/>
        <dbReference type="EC" id="2.7.7.65"/>
    </reaction>
</comment>
<dbReference type="SUPFAM" id="SSF48452">
    <property type="entry name" value="TPR-like"/>
    <property type="match status" value="2"/>
</dbReference>
<feature type="chain" id="PRO_5030821002" description="diguanylate cyclase" evidence="6">
    <location>
        <begin position="22"/>
        <end position="624"/>
    </location>
</feature>